<protein>
    <submittedName>
        <fullName evidence="1">Uncharacterized protein</fullName>
    </submittedName>
</protein>
<gene>
    <name evidence="1" type="ORF">C7453_11553</name>
</gene>
<dbReference type="Proteomes" id="UP000254958">
    <property type="component" value="Unassembled WGS sequence"/>
</dbReference>
<keyword evidence="2" id="KW-1185">Reference proteome</keyword>
<comment type="caution">
    <text evidence="1">The sequence shown here is derived from an EMBL/GenBank/DDBJ whole genome shotgun (WGS) entry which is preliminary data.</text>
</comment>
<evidence type="ECO:0000313" key="2">
    <source>
        <dbReference type="Proteomes" id="UP000254958"/>
    </source>
</evidence>
<evidence type="ECO:0000313" key="1">
    <source>
        <dbReference type="EMBL" id="RDI34244.1"/>
    </source>
</evidence>
<sequence>MPTEVCHQALPDELARREALKAKLDEVCAWREAEARK</sequence>
<reference evidence="1 2" key="1">
    <citation type="submission" date="2018-07" db="EMBL/GenBank/DDBJ databases">
        <title>Genomic Encyclopedia of Type Strains, Phase IV (KMG-IV): sequencing the most valuable type-strain genomes for metagenomic binning, comparative biology and taxonomic classification.</title>
        <authorList>
            <person name="Goeker M."/>
        </authorList>
    </citation>
    <scope>NUCLEOTIDE SEQUENCE [LARGE SCALE GENOMIC DNA]</scope>
    <source>
        <strain evidence="1 2">DSM 5603</strain>
    </source>
</reference>
<name>A0A370FX29_GLULI</name>
<organism evidence="1 2">
    <name type="scientific">Gluconacetobacter liquefaciens</name>
    <name type="common">Acetobacter liquefaciens</name>
    <dbReference type="NCBI Taxonomy" id="89584"/>
    <lineage>
        <taxon>Bacteria</taxon>
        <taxon>Pseudomonadati</taxon>
        <taxon>Pseudomonadota</taxon>
        <taxon>Alphaproteobacteria</taxon>
        <taxon>Acetobacterales</taxon>
        <taxon>Acetobacteraceae</taxon>
        <taxon>Gluconacetobacter</taxon>
    </lineage>
</organism>
<proteinExistence type="predicted"/>
<dbReference type="AlphaFoldDB" id="A0A370FX29"/>
<accession>A0A370FX29</accession>
<dbReference type="EMBL" id="QQAW01000015">
    <property type="protein sequence ID" value="RDI34244.1"/>
    <property type="molecule type" value="Genomic_DNA"/>
</dbReference>